<keyword evidence="3 11" id="KW-0723">Serine/threonine-protein kinase</keyword>
<keyword evidence="1 11" id="KW-0329">Glyoxylate bypass</keyword>
<dbReference type="EC" id="3.1.3.-" evidence="11"/>
<evidence type="ECO:0000256" key="9">
    <source>
        <dbReference type="ARBA" id="ARBA00022840"/>
    </source>
</evidence>
<dbReference type="PANTHER" id="PTHR39559">
    <property type="match status" value="1"/>
</dbReference>
<accession>A0ABV6FFN4</accession>
<keyword evidence="16" id="KW-1185">Reference proteome</keyword>
<dbReference type="EMBL" id="JBHLWP010000010">
    <property type="protein sequence ID" value="MFC0252345.1"/>
    <property type="molecule type" value="Genomic_DNA"/>
</dbReference>
<dbReference type="PIRSF" id="PIRSF000719">
    <property type="entry name" value="AceK"/>
    <property type="match status" value="1"/>
</dbReference>
<keyword evidence="7 11" id="KW-0418">Kinase</keyword>
<evidence type="ECO:0000256" key="1">
    <source>
        <dbReference type="ARBA" id="ARBA00022435"/>
    </source>
</evidence>
<comment type="caution">
    <text evidence="15">The sequence shown here is derived from an EMBL/GenBank/DDBJ whole genome shotgun (WGS) entry which is preliminary data.</text>
</comment>
<evidence type="ECO:0000256" key="10">
    <source>
        <dbReference type="ARBA" id="ARBA00022912"/>
    </source>
</evidence>
<keyword evidence="9 11" id="KW-0067">ATP-binding</keyword>
<name>A0ABV6FFN4_9BURK</name>
<keyword evidence="10 11" id="KW-0904">Protein phosphatase</keyword>
<evidence type="ECO:0000256" key="3">
    <source>
        <dbReference type="ARBA" id="ARBA00022527"/>
    </source>
</evidence>
<proteinExistence type="inferred from homology"/>
<dbReference type="HAMAP" id="MF_00747">
    <property type="entry name" value="AceK"/>
    <property type="match status" value="1"/>
</dbReference>
<evidence type="ECO:0000259" key="14">
    <source>
        <dbReference type="Pfam" id="PF20423"/>
    </source>
</evidence>
<comment type="subcellular location">
    <subcellularLocation>
        <location evidence="11">Cytoplasm</location>
    </subcellularLocation>
</comment>
<feature type="domain" description="Isocitrate dehydrogenase kinase/phosphatase (AceK) regulatory" evidence="14">
    <location>
        <begin position="19"/>
        <end position="321"/>
    </location>
</feature>
<feature type="binding site" evidence="11">
    <location>
        <position position="348"/>
    </location>
    <ligand>
        <name>ATP</name>
        <dbReference type="ChEBI" id="CHEBI:30616"/>
    </ligand>
</feature>
<comment type="function">
    <text evidence="11">Bifunctional enzyme which can phosphorylate or dephosphorylate isocitrate dehydrogenase (IDH) on a specific serine residue. This is a regulatory mechanism which enables bacteria to bypass the Krebs cycle via the glyoxylate shunt in response to the source of carbon. When bacteria are grown on glucose, IDH is fully active and unphosphorylated, but when grown on acetate or ethanol, the activity of IDH declines drastically concomitant with its phosphorylation.</text>
</comment>
<dbReference type="RefSeq" id="WP_379679108.1">
    <property type="nucleotide sequence ID" value="NZ_JBHLWP010000010.1"/>
</dbReference>
<feature type="active site" evidence="11">
    <location>
        <position position="383"/>
    </location>
</feature>
<evidence type="ECO:0000313" key="16">
    <source>
        <dbReference type="Proteomes" id="UP001589773"/>
    </source>
</evidence>
<evidence type="ECO:0000256" key="7">
    <source>
        <dbReference type="ARBA" id="ARBA00022777"/>
    </source>
</evidence>
<protein>
    <recommendedName>
        <fullName evidence="11">Isocitrate dehydrogenase kinase/phosphatase</fullName>
        <shortName evidence="11">IDH kinase/phosphatase</shortName>
        <shortName evidence="11">IDHK/P</shortName>
        <ecNumber evidence="11">2.7.11.5</ecNumber>
        <ecNumber evidence="11">3.1.3.-</ecNumber>
    </recommendedName>
</protein>
<evidence type="ECO:0000256" key="2">
    <source>
        <dbReference type="ARBA" id="ARBA00022490"/>
    </source>
</evidence>
<evidence type="ECO:0000256" key="6">
    <source>
        <dbReference type="ARBA" id="ARBA00022741"/>
    </source>
</evidence>
<dbReference type="Pfam" id="PF20423">
    <property type="entry name" value="AceK_regulatory"/>
    <property type="match status" value="1"/>
</dbReference>
<comment type="similarity">
    <text evidence="11">Belongs to the AceK family.</text>
</comment>
<evidence type="ECO:0000259" key="13">
    <source>
        <dbReference type="Pfam" id="PF06315"/>
    </source>
</evidence>
<evidence type="ECO:0000256" key="12">
    <source>
        <dbReference type="SAM" id="MobiDB-lite"/>
    </source>
</evidence>
<dbReference type="PANTHER" id="PTHR39559:SF1">
    <property type="entry name" value="ISOCITRATE DEHYDROGENASE KINASE_PHOSPHATASE"/>
    <property type="match status" value="1"/>
</dbReference>
<evidence type="ECO:0000256" key="4">
    <source>
        <dbReference type="ARBA" id="ARBA00022532"/>
    </source>
</evidence>
<evidence type="ECO:0000313" key="15">
    <source>
        <dbReference type="EMBL" id="MFC0252345.1"/>
    </source>
</evidence>
<dbReference type="InterPro" id="IPR046855">
    <property type="entry name" value="AceK_kinase"/>
</dbReference>
<keyword evidence="8 11" id="KW-0378">Hydrolase</keyword>
<evidence type="ECO:0000256" key="11">
    <source>
        <dbReference type="HAMAP-Rule" id="MF_00747"/>
    </source>
</evidence>
<gene>
    <name evidence="11 15" type="primary">aceK</name>
    <name evidence="15" type="ORF">ACFFJK_10630</name>
</gene>
<evidence type="ECO:0000256" key="8">
    <source>
        <dbReference type="ARBA" id="ARBA00022801"/>
    </source>
</evidence>
<dbReference type="NCBIfam" id="NF002804">
    <property type="entry name" value="PRK02946.1"/>
    <property type="match status" value="1"/>
</dbReference>
<sequence length="615" mass="71870">MTQQAFPKLLSSQIAFDIARTILDGFDKHYRLFRQSSQDARRHFETADWATAQQAARARIDYYDRRVQECVHVLQDAYDPGELTDRVWREIKLHYIGLLSGHKQPELAETFFNSVSCIILHRSYYHNDYIFVRPVISTEYIETEELLPTYRVYYPAADGLRFALKRVVTNFQLAVPFADLDRDIARVEARMREAFGLDRPEPNLQLQVLSNLFFRNKGAYIVGRVINGPRDYPFVIPVLHDRDGQLVLDTVLTEVYHITLLFSFTRAYFLVDMEVPSAYVSFLRSLMPRKPRSEIYTVLGLQKQGKTLFYRDFLQHLKHSSDCFQIAPGIRGLVMLVFELPSFPYVFKVIKDFYPPPKETTRAQVKEKYLLVKHHDRVGRMADTLEYSDVAFPLARFSEELLAELRQHAPSLVEIEGERIIVRHLYIERRMVPLNLYLADAQQQGKEALIEHGVIEYGNAIKDLVAANIFPGDMLYKNFGVTRHGRVVFYDYDEIEYLTDCNFRDIPQARNEEDEMSSEPWYPIGKHDVFPEQFGRFLLGNPTIRHYFMQHHAELLTRAYWQSHKDRILEGVVDDVFPYPQQIRFCKQDNPTTAQQTPARLPDAAPPILENLHNE</sequence>
<keyword evidence="2 11" id="KW-0963">Cytoplasm</keyword>
<keyword evidence="6 11" id="KW-0547">Nucleotide-binding</keyword>
<evidence type="ECO:0000256" key="5">
    <source>
        <dbReference type="ARBA" id="ARBA00022679"/>
    </source>
</evidence>
<dbReference type="InterPro" id="IPR046854">
    <property type="entry name" value="AceK_regulatory"/>
</dbReference>
<dbReference type="Pfam" id="PF06315">
    <property type="entry name" value="AceK_kinase"/>
    <property type="match status" value="1"/>
</dbReference>
<dbReference type="GO" id="GO:0008772">
    <property type="term" value="F:[isocitrate dehydrogenase (NADP+)] kinase activity"/>
    <property type="evidence" value="ECO:0007669"/>
    <property type="project" value="UniProtKB-EC"/>
</dbReference>
<feature type="domain" description="Isocitrate dehydrogenase kinase/phosphatase (AceK) kinase" evidence="13">
    <location>
        <begin position="322"/>
        <end position="581"/>
    </location>
</feature>
<dbReference type="GO" id="GO:0016787">
    <property type="term" value="F:hydrolase activity"/>
    <property type="evidence" value="ECO:0007669"/>
    <property type="project" value="UniProtKB-KW"/>
</dbReference>
<organism evidence="15 16">
    <name type="scientific">Massilia consociata</name>
    <dbReference type="NCBI Taxonomy" id="760117"/>
    <lineage>
        <taxon>Bacteria</taxon>
        <taxon>Pseudomonadati</taxon>
        <taxon>Pseudomonadota</taxon>
        <taxon>Betaproteobacteria</taxon>
        <taxon>Burkholderiales</taxon>
        <taxon>Oxalobacteraceae</taxon>
        <taxon>Telluria group</taxon>
        <taxon>Massilia</taxon>
    </lineage>
</organism>
<keyword evidence="5 11" id="KW-0808">Transferase</keyword>
<dbReference type="InterPro" id="IPR010452">
    <property type="entry name" value="Isocitrate_DH_AceK"/>
</dbReference>
<reference evidence="15 16" key="1">
    <citation type="submission" date="2024-09" db="EMBL/GenBank/DDBJ databases">
        <authorList>
            <person name="Sun Q."/>
            <person name="Mori K."/>
        </authorList>
    </citation>
    <scope>NUCLEOTIDE SEQUENCE [LARGE SCALE GENOMIC DNA]</scope>
    <source>
        <strain evidence="15 16">CCM 7792</strain>
    </source>
</reference>
<feature type="region of interest" description="Disordered" evidence="12">
    <location>
        <begin position="590"/>
        <end position="615"/>
    </location>
</feature>
<comment type="catalytic activity">
    <reaction evidence="11">
        <text>L-seryl-[isocitrate dehydrogenase] + ATP = O-phospho-L-seryl-[isocitrate dehydrogenase] + ADP + H(+)</text>
        <dbReference type="Rhea" id="RHEA:43540"/>
        <dbReference type="Rhea" id="RHEA-COMP:10605"/>
        <dbReference type="Rhea" id="RHEA-COMP:10606"/>
        <dbReference type="ChEBI" id="CHEBI:15378"/>
        <dbReference type="ChEBI" id="CHEBI:29999"/>
        <dbReference type="ChEBI" id="CHEBI:30616"/>
        <dbReference type="ChEBI" id="CHEBI:83421"/>
        <dbReference type="ChEBI" id="CHEBI:456216"/>
        <dbReference type="EC" id="2.7.11.5"/>
    </reaction>
</comment>
<dbReference type="Proteomes" id="UP001589773">
    <property type="component" value="Unassembled WGS sequence"/>
</dbReference>
<dbReference type="EC" id="2.7.11.5" evidence="11"/>
<keyword evidence="4 11" id="KW-0816">Tricarboxylic acid cycle</keyword>
<feature type="binding site" evidence="11">
    <location>
        <begin position="327"/>
        <end position="333"/>
    </location>
    <ligand>
        <name>ATP</name>
        <dbReference type="ChEBI" id="CHEBI:30616"/>
    </ligand>
</feature>